<dbReference type="InterPro" id="IPR036291">
    <property type="entry name" value="NAD(P)-bd_dom_sf"/>
</dbReference>
<accession>A0A5N4E447</accession>
<reference evidence="2 3" key="1">
    <citation type="journal article" date="2019" name="Mol. Ecol. Resour.">
        <title>Improving Illumina assemblies with Hi-C and long reads: an example with the North African dromedary.</title>
        <authorList>
            <person name="Elbers J.P."/>
            <person name="Rogers M.F."/>
            <person name="Perelman P.L."/>
            <person name="Proskuryakova A.A."/>
            <person name="Serdyukova N.A."/>
            <person name="Johnson W.E."/>
            <person name="Horin P."/>
            <person name="Corander J."/>
            <person name="Murphy D."/>
            <person name="Burger P.A."/>
        </authorList>
    </citation>
    <scope>NUCLEOTIDE SEQUENCE [LARGE SCALE GENOMIC DNA]</scope>
    <source>
        <strain evidence="2">Drom800</strain>
        <tissue evidence="2">Blood</tissue>
    </source>
</reference>
<dbReference type="Pfam" id="PF00106">
    <property type="entry name" value="adh_short"/>
    <property type="match status" value="1"/>
</dbReference>
<organism evidence="2 3">
    <name type="scientific">Camelus dromedarius</name>
    <name type="common">Dromedary</name>
    <name type="synonym">Arabian camel</name>
    <dbReference type="NCBI Taxonomy" id="9838"/>
    <lineage>
        <taxon>Eukaryota</taxon>
        <taxon>Metazoa</taxon>
        <taxon>Chordata</taxon>
        <taxon>Craniata</taxon>
        <taxon>Vertebrata</taxon>
        <taxon>Euteleostomi</taxon>
        <taxon>Mammalia</taxon>
        <taxon>Eutheria</taxon>
        <taxon>Laurasiatheria</taxon>
        <taxon>Artiodactyla</taxon>
        <taxon>Tylopoda</taxon>
        <taxon>Camelidae</taxon>
        <taxon>Camelus</taxon>
    </lineage>
</organism>
<dbReference type="Gene3D" id="3.40.50.720">
    <property type="entry name" value="NAD(P)-binding Rossmann-like Domain"/>
    <property type="match status" value="1"/>
</dbReference>
<comment type="similarity">
    <text evidence="1">Belongs to the short-chain dehydrogenases/reductases (SDR) family.</text>
</comment>
<sequence>LGGEENGGEELRLSPSFHFYCKIGLAFAWHLVQGGAYVVVSSRKQESMDSMVAPFMSPGPLEHCGGIDFLVCKAVISSLVGSTLGSSEQELGTYKISKTALPGLTRMLALELAPKDIYISCLVLRMTKTDFSKVVKV</sequence>
<dbReference type="AlphaFoldDB" id="A0A5N4E447"/>
<evidence type="ECO:0000313" key="3">
    <source>
        <dbReference type="Proteomes" id="UP000299084"/>
    </source>
</evidence>
<dbReference type="GO" id="GO:0004090">
    <property type="term" value="F:carbonyl reductase (NADPH) activity"/>
    <property type="evidence" value="ECO:0007669"/>
    <property type="project" value="TreeGrafter"/>
</dbReference>
<dbReference type="PANTHER" id="PTHR43943">
    <property type="entry name" value="DEHYDROGENASE/REDUCTASE (SDR FAMILY) MEMBER 4"/>
    <property type="match status" value="1"/>
</dbReference>
<proteinExistence type="inferred from homology"/>
<dbReference type="EMBL" id="JWIN03000006">
    <property type="protein sequence ID" value="KAB1278105.1"/>
    <property type="molecule type" value="Genomic_DNA"/>
</dbReference>
<dbReference type="SUPFAM" id="SSF51735">
    <property type="entry name" value="NAD(P)-binding Rossmann-fold domains"/>
    <property type="match status" value="1"/>
</dbReference>
<evidence type="ECO:0000313" key="2">
    <source>
        <dbReference type="EMBL" id="KAB1278105.1"/>
    </source>
</evidence>
<protein>
    <submittedName>
        <fullName evidence="2">Dehydrogenase/reductase SDR family member 2</fullName>
    </submittedName>
</protein>
<keyword evidence="3" id="KW-1185">Reference proteome</keyword>
<gene>
    <name evidence="2" type="ORF">Cadr_000005783</name>
</gene>
<dbReference type="PANTHER" id="PTHR43943:SF3">
    <property type="entry name" value="DEHYDROGENASE_REDUCTASE SDR FAMILY MEMBER 2, MITOCHONDRIAL"/>
    <property type="match status" value="1"/>
</dbReference>
<name>A0A5N4E447_CAMDR</name>
<feature type="non-terminal residue" evidence="2">
    <location>
        <position position="1"/>
    </location>
</feature>
<dbReference type="InterPro" id="IPR002347">
    <property type="entry name" value="SDR_fam"/>
</dbReference>
<feature type="non-terminal residue" evidence="2">
    <location>
        <position position="137"/>
    </location>
</feature>
<evidence type="ECO:0000256" key="1">
    <source>
        <dbReference type="ARBA" id="ARBA00006484"/>
    </source>
</evidence>
<dbReference type="Proteomes" id="UP000299084">
    <property type="component" value="Unassembled WGS sequence"/>
</dbReference>
<comment type="caution">
    <text evidence="2">The sequence shown here is derived from an EMBL/GenBank/DDBJ whole genome shotgun (WGS) entry which is preliminary data.</text>
</comment>